<proteinExistence type="predicted"/>
<evidence type="ECO:0000313" key="2">
    <source>
        <dbReference type="Proteomes" id="UP000077752"/>
    </source>
</evidence>
<evidence type="ECO:0000313" key="1">
    <source>
        <dbReference type="EMBL" id="OAI84657.1"/>
    </source>
</evidence>
<dbReference type="InterPro" id="IPR021378">
    <property type="entry name" value="DUF3010"/>
</dbReference>
<protein>
    <recommendedName>
        <fullName evidence="3">DUF3010 family protein</fullName>
    </recommendedName>
</protein>
<gene>
    <name evidence="1" type="ORF">AYO28_26465</name>
</gene>
<reference evidence="1 2" key="1">
    <citation type="submission" date="2016-03" db="EMBL/GenBank/DDBJ databases">
        <title>Draft Genome Assembly of Pseudomonas putida strain CBF10-2.</title>
        <authorList>
            <person name="Iyer R.S."/>
            <person name="Damania A."/>
        </authorList>
    </citation>
    <scope>NUCLEOTIDE SEQUENCE [LARGE SCALE GENOMIC DNA]</scope>
    <source>
        <strain evidence="1 2">CBF10-2</strain>
    </source>
</reference>
<dbReference type="Pfam" id="PF11215">
    <property type="entry name" value="DUF3010"/>
    <property type="match status" value="1"/>
</dbReference>
<evidence type="ECO:0008006" key="3">
    <source>
        <dbReference type="Google" id="ProtNLM"/>
    </source>
</evidence>
<dbReference type="Proteomes" id="UP000077752">
    <property type="component" value="Unassembled WGS sequence"/>
</dbReference>
<dbReference type="AlphaFoldDB" id="A0A177SAR4"/>
<sequence length="139" mass="14941">MITCGIELKGSEALLALASLDAGQPVHLPSAIKKIGIEDDEDAGQVREFLARVQAFVSEHGVTHVAIKKRSKKGDFAGGPVTFKLEGLLQLLQGCEVLLVSPQTIAAQGKKHDFTPPAALNKYQHEAWKSACAVMVVRR</sequence>
<dbReference type="RefSeq" id="WP_064304784.1">
    <property type="nucleotide sequence ID" value="NZ_LUCV01000050.1"/>
</dbReference>
<accession>A0A177SAR4</accession>
<comment type="caution">
    <text evidence="1">The sequence shown here is derived from an EMBL/GenBank/DDBJ whole genome shotgun (WGS) entry which is preliminary data.</text>
</comment>
<organism evidence="1 2">
    <name type="scientific">Pseudomonas putida</name>
    <name type="common">Arthrobacter siderocapsulatus</name>
    <dbReference type="NCBI Taxonomy" id="303"/>
    <lineage>
        <taxon>Bacteria</taxon>
        <taxon>Pseudomonadati</taxon>
        <taxon>Pseudomonadota</taxon>
        <taxon>Gammaproteobacteria</taxon>
        <taxon>Pseudomonadales</taxon>
        <taxon>Pseudomonadaceae</taxon>
        <taxon>Pseudomonas</taxon>
    </lineage>
</organism>
<name>A0A177SAR4_PSEPU</name>
<dbReference type="EMBL" id="LUCV01000050">
    <property type="protein sequence ID" value="OAI84657.1"/>
    <property type="molecule type" value="Genomic_DNA"/>
</dbReference>